<dbReference type="PROSITE" id="PS50011">
    <property type="entry name" value="PROTEIN_KINASE_DOM"/>
    <property type="match status" value="1"/>
</dbReference>
<feature type="compositionally biased region" description="Polar residues" evidence="1">
    <location>
        <begin position="661"/>
        <end position="679"/>
    </location>
</feature>
<dbReference type="InterPro" id="IPR011009">
    <property type="entry name" value="Kinase-like_dom_sf"/>
</dbReference>
<proteinExistence type="predicted"/>
<dbReference type="InterPro" id="IPR000719">
    <property type="entry name" value="Prot_kinase_dom"/>
</dbReference>
<keyword evidence="4" id="KW-1185">Reference proteome</keyword>
<evidence type="ECO:0000313" key="3">
    <source>
        <dbReference type="EMBL" id="KLO20000.1"/>
    </source>
</evidence>
<feature type="region of interest" description="Disordered" evidence="1">
    <location>
        <begin position="592"/>
        <end position="717"/>
    </location>
</feature>
<evidence type="ECO:0000259" key="2">
    <source>
        <dbReference type="PROSITE" id="PS50011"/>
    </source>
</evidence>
<name>A0A0H2S6U0_9AGAM</name>
<dbReference type="Gene3D" id="1.10.510.10">
    <property type="entry name" value="Transferase(Phosphotransferase) domain 1"/>
    <property type="match status" value="1"/>
</dbReference>
<dbReference type="GO" id="GO:0004672">
    <property type="term" value="F:protein kinase activity"/>
    <property type="evidence" value="ECO:0007669"/>
    <property type="project" value="InterPro"/>
</dbReference>
<protein>
    <recommendedName>
        <fullName evidence="2">Protein kinase domain-containing protein</fullName>
    </recommendedName>
</protein>
<dbReference type="AlphaFoldDB" id="A0A0H2S6U0"/>
<feature type="compositionally biased region" description="Low complexity" evidence="1">
    <location>
        <begin position="629"/>
        <end position="653"/>
    </location>
</feature>
<evidence type="ECO:0000256" key="1">
    <source>
        <dbReference type="SAM" id="MobiDB-lite"/>
    </source>
</evidence>
<dbReference type="PANTHER" id="PTHR37542">
    <property type="entry name" value="HELO DOMAIN-CONTAINING PROTEIN-RELATED"/>
    <property type="match status" value="1"/>
</dbReference>
<dbReference type="PANTHER" id="PTHR37542:SF3">
    <property type="entry name" value="PRION-INHIBITION AND PROPAGATION HELO DOMAIN-CONTAINING PROTEIN"/>
    <property type="match status" value="1"/>
</dbReference>
<gene>
    <name evidence="3" type="ORF">SCHPADRAFT_24441</name>
</gene>
<feature type="compositionally biased region" description="Basic and acidic residues" evidence="1">
    <location>
        <begin position="682"/>
        <end position="717"/>
    </location>
</feature>
<feature type="domain" description="Protein kinase" evidence="2">
    <location>
        <begin position="224"/>
        <end position="567"/>
    </location>
</feature>
<dbReference type="STRING" id="27342.A0A0H2S6U0"/>
<accession>A0A0H2S6U0</accession>
<evidence type="ECO:0000313" key="4">
    <source>
        <dbReference type="Proteomes" id="UP000053477"/>
    </source>
</evidence>
<dbReference type="InParanoid" id="A0A0H2S6U0"/>
<reference evidence="3 4" key="1">
    <citation type="submission" date="2015-04" db="EMBL/GenBank/DDBJ databases">
        <title>Complete genome sequence of Schizopora paradoxa KUC8140, a cosmopolitan wood degrader in East Asia.</title>
        <authorList>
            <consortium name="DOE Joint Genome Institute"/>
            <person name="Min B."/>
            <person name="Park H."/>
            <person name="Jang Y."/>
            <person name="Kim J.-J."/>
            <person name="Kim K.H."/>
            <person name="Pangilinan J."/>
            <person name="Lipzen A."/>
            <person name="Riley R."/>
            <person name="Grigoriev I.V."/>
            <person name="Spatafora J.W."/>
            <person name="Choi I.-G."/>
        </authorList>
    </citation>
    <scope>NUCLEOTIDE SEQUENCE [LARGE SCALE GENOMIC DNA]</scope>
    <source>
        <strain evidence="3 4">KUC8140</strain>
    </source>
</reference>
<dbReference type="OrthoDB" id="1911848at2759"/>
<sequence length="755" mass="84706">MVADPISITGFICQSVSQIAQFAANVRTARDIPEELKDLMEELEPASRDLECITFEIRRVLLEAKVTTGSGVHPSLESTLYRTNDAYEKACSLLEKWAKRSGLEVLWKKAIEQRRFPNESSPQAETPFTSGKKWRMLFTINPVVAWHKIRYVQYGRKDVKEAISTLMQYKSALLTLSSTLPFHFSERLRGLEDNLKEAWKDGVKEPSPISVDVYGTRDSTVSMPLRYSYDGESRLGLSGRAKDHIFVIRGNDMIAHDHCPDSYRREAENLKWLVKMLGSFKETEQNRKVGLLQCEGYLKPGSQTKHGLSFKVPSEYGTRIPRTLRDLLVDSDTPMPSITDRVRISKTFVASIIVLHTLGIVHRFLNPESVIVFPHNDDPKRLGDLYLLGFSQSRSDKSLSGKTNLSEDQFRVEMYTHFDILANPRHLKYSMKHDIFSLGVCLLEIALWKSFFVVVEKEEKKNDADADLIFDKTGLYASLDTPVIAKELRTEFEAALRPVGASGAKEWTWRPDTEMVGKKRRERLVALAKKEVPKYMGHEFCDVVVGCLEIDLQKVSPPLKVQVTPPLDDSVDIWRCDCEACRDKPCGLCSKDGPSASDAEGSVSRSPSPVDVCGTSGPGTPDSVDSEKTLVSTSSTTEPTPKSTPSSSSVTLHSHTHHGQTEVTSSTSGIKQSLSTFVKSLSRRDSKKEVEQIEQESEKPSDEPEKGTEGFGKRQKDSLDGFLDELMEQQRLTGDAVHTIIVARNIIQKLERIKV</sequence>
<dbReference type="SUPFAM" id="SSF56112">
    <property type="entry name" value="Protein kinase-like (PK-like)"/>
    <property type="match status" value="1"/>
</dbReference>
<dbReference type="GO" id="GO:0005524">
    <property type="term" value="F:ATP binding"/>
    <property type="evidence" value="ECO:0007669"/>
    <property type="project" value="InterPro"/>
</dbReference>
<dbReference type="EMBL" id="KQ085883">
    <property type="protein sequence ID" value="KLO20000.1"/>
    <property type="molecule type" value="Genomic_DNA"/>
</dbReference>
<organism evidence="3 4">
    <name type="scientific">Schizopora paradoxa</name>
    <dbReference type="NCBI Taxonomy" id="27342"/>
    <lineage>
        <taxon>Eukaryota</taxon>
        <taxon>Fungi</taxon>
        <taxon>Dikarya</taxon>
        <taxon>Basidiomycota</taxon>
        <taxon>Agaricomycotina</taxon>
        <taxon>Agaricomycetes</taxon>
        <taxon>Hymenochaetales</taxon>
        <taxon>Schizoporaceae</taxon>
        <taxon>Schizopora</taxon>
    </lineage>
</organism>
<dbReference type="Proteomes" id="UP000053477">
    <property type="component" value="Unassembled WGS sequence"/>
</dbReference>